<feature type="region of interest" description="Disordered" evidence="1">
    <location>
        <begin position="1641"/>
        <end position="1667"/>
    </location>
</feature>
<evidence type="ECO:0000313" key="3">
    <source>
        <dbReference type="EMBL" id="SBT71439.1"/>
    </source>
</evidence>
<sequence>MDKFKRCKKRNFRSLIKNTKSLIKRKNKDQSKIHKSNILTNEFITNIIIKYVRKSSVRNANGSSTFDEFITHGGNTTECIKEKLFSKKEIVETDIINNCLIFDKNETLKSISYKILYGIIKKCVDHENVLMKIEELGFSAENIKDKNDDNINICSKYKVDTFFNYIYKSLKVIKCSNNFNVLCKLMNVIKYVIHVLPYMYKIKFLFFFCSIFNIYQKLHERGNHGDNIANTKKAKNVKTAKNVKDENSDNFPFTNVDDHEFLNIFFELMNELININDNYNSYDDNYKIFNFFVLRWMLVYFKNKYHFFSKKNICSRTKSNYAILLLTVLKHLHESMSFDVRREFNESEQKYYLLSGGPDIATDVEVNGGAYVEANAAAHIVADIAEDVHDEGRASGVDHLIERKKNGHSNITNYMDILCNNKSVGSEKIKNNKAEIQNMIEIFYDKVDLKVEKKLKEVKDTMNILTQNIFIIIYKLFSNMHIIHQHIVLLYFSLDFLRICEYEYSYFIIFNSFQFLNKLLTVQNFLIHAPLFMAVQEVFTFYEKIIIHLYKEKNDDINEEFYHFVDLFNNKHKSMYEDVIKRIWSLYMLIISDEYMKRKDKNLKDNSYVNVHVEQHQQVYANNMNEVKTFLKIKYFEFSNDYRNYILTNVNETYKNILTSCLTKSFRILGLNYFFEEYFFFSNNELLAKDIFILNKILKDTNKLFYGGNLKFVMNFFYPLLMCYINLYEKEEKYSVRSKLFLTYIKNVLIHLTRSMNDCINLYYFMSTKVEDFYILVTKLTNYDDFNLLPLLINFFEHFYLSTLKINDEVECFSGFIGVEKMKNIKCKYTNINLKKNNFFLNYISDNLLKIFIPKFVSVVTFCLNQKFSSTTTLVQENMVNIHTTIEKFSDLIRVCLYYTSTTDFNDIIVILEQHILRNEIEKNIISVISFLLVLKMFTPFFSYEQLKLCSTYYEKLIHLIGVELSKKSSYFAFINCKNFMSKLNDTNDRHINLTRGDETNKQEIIRDTLYYKSVQMCSNVVDELPTTSNQFSGLSNISKDKKDALFLESNNVFDIGTFDKNINNNSNSSNSNSSNSNSNSSTNNNSNSNSNNDSLNGNTNVFQVMDSGAVEGDVSLFNTIHADNEEREGHSSYNYKYNDMRKEEEGGEKNARTSNKIKEVIRSKRGGEKNIRKRDKIKKGIRREGGGKKNTRKSEKIKKGIRSEGGEKTNLRKRVEKLRKIKIKKDLKSVIEKLIYARILIFDNVSALFQCIANIFLKEMKKDSSNSGDKRSFINSEKCDITHRLNSRELNIFNNIYVGYKIIENNLPTIMTRKNIFLFFENISNYNINKYIKKFYIYLNNLTLYLKVCKGLDRNYSYDLFCALLPIIMKSLFYINKKFTTKLRKNNLFENIVYIGKENVKNILLHVTPGLLVQKRNCKKIAIYILYLLVKKYKVDYEDQVQLFKLCIALSNENEKSVLKVLLKFLLICVDVFNKDVVISNITGLMKLLNSVLMNRMFTYLVEKFILKLHDLVEQGDAIVKGIGADRVAVKMVEVEEVSSNGLSGKTLINYLEKPGVKIFKRLIANRQTSERSNRSGNTNNNSRSDKCYYSVSTNGNGAYSDARNGLMPVKMNGKKRVPSVHMSYASSDYSLDEMSKGQYEDISNDSDNSELNLRDDNDEVETNGGEQLKNQGREIFIKSKKEERRSISKGKMSKENNNFIKKKNENKYIANLFFEKLQKCRGEKETTYIKETLNKIVLSKKKKKEKNKIKKVIYYNKNICEILCNIQKCVLKKSQKNLSIIPPLTNQKEINNLFGENYFIKKNINKEKKKYIQEEDSLSNSDEEKIVGVSNDGKIIIRDVYLHSNDLKMKKKKSDDIINKKYNLMNEKQNMHYKLKSNKKGKNKKNTDLFFTGSNNLYKSKKGKGDIIKKNKPLPYSYVPLKPIMTRDKFREKTLHAFRSIKNNAKGKGKKKKN</sequence>
<evidence type="ECO:0008006" key="5">
    <source>
        <dbReference type="Google" id="ProtNLM"/>
    </source>
</evidence>
<reference evidence="3 4" key="1">
    <citation type="submission" date="2016-06" db="EMBL/GenBank/DDBJ databases">
        <authorList>
            <consortium name="Pathogen Informatics"/>
        </authorList>
    </citation>
    <scope>NUCLEOTIDE SEQUENCE [LARGE SCALE GENOMIC DNA]</scope>
    <source>
        <strain evidence="3">PmlGA01</strain>
    </source>
</reference>
<evidence type="ECO:0000256" key="1">
    <source>
        <dbReference type="SAM" id="MobiDB-lite"/>
    </source>
</evidence>
<evidence type="ECO:0000313" key="4">
    <source>
        <dbReference type="Proteomes" id="UP000219799"/>
    </source>
</evidence>
<evidence type="ECO:0000256" key="2">
    <source>
        <dbReference type="SAM" id="Phobius"/>
    </source>
</evidence>
<feature type="region of interest" description="Disordered" evidence="1">
    <location>
        <begin position="1065"/>
        <end position="1101"/>
    </location>
</feature>
<keyword evidence="2" id="KW-1133">Transmembrane helix</keyword>
<dbReference type="VEuPathDB" id="PlasmoDB:PmUG01_09043400"/>
<name>A0A1C3KD37_PLAMA</name>
<gene>
    <name evidence="3" type="primary">PmlGA01_090035000</name>
    <name evidence="3" type="ORF">PMLGA01_090035000</name>
</gene>
<organism evidence="3 4">
    <name type="scientific">Plasmodium malariae</name>
    <dbReference type="NCBI Taxonomy" id="5858"/>
    <lineage>
        <taxon>Eukaryota</taxon>
        <taxon>Sar</taxon>
        <taxon>Alveolata</taxon>
        <taxon>Apicomplexa</taxon>
        <taxon>Aconoidasida</taxon>
        <taxon>Haemosporida</taxon>
        <taxon>Plasmodiidae</taxon>
        <taxon>Plasmodium</taxon>
        <taxon>Plasmodium (Plasmodium)</taxon>
    </lineage>
</organism>
<feature type="transmembrane region" description="Helical" evidence="2">
    <location>
        <begin position="195"/>
        <end position="215"/>
    </location>
</feature>
<dbReference type="EMBL" id="LT594497">
    <property type="protein sequence ID" value="SBT71439.1"/>
    <property type="molecule type" value="Genomic_DNA"/>
</dbReference>
<dbReference type="Proteomes" id="UP000219799">
    <property type="component" value="Chromosome 9"/>
</dbReference>
<keyword evidence="2" id="KW-0472">Membrane</keyword>
<keyword evidence="2" id="KW-0812">Transmembrane</keyword>
<accession>A0A1C3KD37</accession>
<protein>
    <recommendedName>
        <fullName evidence="5">Ribosomal RNA-processing protein 12-like conserved domain-containing protein</fullName>
    </recommendedName>
</protein>
<proteinExistence type="predicted"/>